<proteinExistence type="predicted"/>
<evidence type="ECO:0000313" key="1">
    <source>
        <dbReference type="EMBL" id="QNO57348.1"/>
    </source>
</evidence>
<gene>
    <name evidence="1" type="ORF">DPOOOCMC_00006</name>
</gene>
<organism evidence="1">
    <name type="scientific">Candidatus Methanophaga sp. ANME-1 ERB7</name>
    <dbReference type="NCBI Taxonomy" id="2759913"/>
    <lineage>
        <taxon>Archaea</taxon>
        <taxon>Methanobacteriati</taxon>
        <taxon>Methanobacteriota</taxon>
        <taxon>Stenosarchaea group</taxon>
        <taxon>Methanomicrobia</taxon>
        <taxon>Candidatus Methanophagales</taxon>
        <taxon>Candidatus Methanophagaceae</taxon>
        <taxon>Candidatus Methanophaga</taxon>
    </lineage>
</organism>
<dbReference type="EMBL" id="MT631686">
    <property type="protein sequence ID" value="QNO57348.1"/>
    <property type="molecule type" value="Genomic_DNA"/>
</dbReference>
<protein>
    <submittedName>
        <fullName evidence="1">Uncharacterized protein</fullName>
    </submittedName>
</protein>
<accession>A0A7G9ZAR4</accession>
<sequence>MQNVESLCDVFEEEIIKRFYASDESESASDESYYYTPIFRQLLDPIKHVIEVSNFFNIDRIGINKDFLKEKVYRLEGDALLRNTFKSVVVDIKDVFRMAKEEIKRLHSLLDETETNRINEAIHDYLEYCHRSSVAMSVCAVESRLLKIVLSRKPEEKDKLEKMTLGQLIAENLRNKEEYDNMIPKKHEPLLNLCNTYRVLSVHPKEEEITEGLSRAILNLSILFLTDEEMQVAKRM</sequence>
<name>A0A7G9ZAR4_9EURY</name>
<reference evidence="1" key="1">
    <citation type="submission" date="2020-06" db="EMBL/GenBank/DDBJ databases">
        <title>Unique genomic features of the anaerobic methanotrophic archaea.</title>
        <authorList>
            <person name="Chadwick G.L."/>
            <person name="Skennerton C.T."/>
            <person name="Laso-Perez R."/>
            <person name="Leu A.O."/>
            <person name="Speth D.R."/>
            <person name="Yu H."/>
            <person name="Morgan-Lang C."/>
            <person name="Hatzenpichler R."/>
            <person name="Goudeau D."/>
            <person name="Malmstrom R."/>
            <person name="Brazelton W.J."/>
            <person name="Woyke T."/>
            <person name="Hallam S.J."/>
            <person name="Tyson G.W."/>
            <person name="Wegener G."/>
            <person name="Boetius A."/>
            <person name="Orphan V."/>
        </authorList>
    </citation>
    <scope>NUCLEOTIDE SEQUENCE</scope>
</reference>
<dbReference type="AlphaFoldDB" id="A0A7G9ZAR4"/>